<dbReference type="EMBL" id="CM046105">
    <property type="protein sequence ID" value="KAI8435409.1"/>
    <property type="molecule type" value="Genomic_DNA"/>
</dbReference>
<dbReference type="Proteomes" id="UP001064048">
    <property type="component" value="Chromosome 5"/>
</dbReference>
<comment type="caution">
    <text evidence="1">The sequence shown here is derived from an EMBL/GenBank/DDBJ whole genome shotgun (WGS) entry which is preliminary data.</text>
</comment>
<accession>A0ACC0KFX7</accession>
<name>A0ACC0KFX7_CHOFU</name>
<evidence type="ECO:0000313" key="1">
    <source>
        <dbReference type="EMBL" id="KAI8435409.1"/>
    </source>
</evidence>
<protein>
    <submittedName>
        <fullName evidence="1">Uncharacterized protein</fullName>
    </submittedName>
</protein>
<gene>
    <name evidence="1" type="ORF">MSG28_003722</name>
</gene>
<organism evidence="1 2">
    <name type="scientific">Choristoneura fumiferana</name>
    <name type="common">Spruce budworm moth</name>
    <name type="synonym">Archips fumiferana</name>
    <dbReference type="NCBI Taxonomy" id="7141"/>
    <lineage>
        <taxon>Eukaryota</taxon>
        <taxon>Metazoa</taxon>
        <taxon>Ecdysozoa</taxon>
        <taxon>Arthropoda</taxon>
        <taxon>Hexapoda</taxon>
        <taxon>Insecta</taxon>
        <taxon>Pterygota</taxon>
        <taxon>Neoptera</taxon>
        <taxon>Endopterygota</taxon>
        <taxon>Lepidoptera</taxon>
        <taxon>Glossata</taxon>
        <taxon>Ditrysia</taxon>
        <taxon>Tortricoidea</taxon>
        <taxon>Tortricidae</taxon>
        <taxon>Tortricinae</taxon>
        <taxon>Choristoneura</taxon>
    </lineage>
</organism>
<keyword evidence="2" id="KW-1185">Reference proteome</keyword>
<sequence>MGPKWPFTLPNSSSNTKWKKRASNLPCLVEVVVTSIASWPPPSTTWSKIGLSAAELTGRSVLYSFKSSKELVSNSLAVWSLEAVMNMVPSRDNCMSLIWWVPLNNVACFMAGDNSLIKSAPNHGRDLRVSDLPLEDRRLGGDGLVNSSCVNNKHLKYVNNKSFIYTNNFVVTFTQHLKSVVVNNEL</sequence>
<proteinExistence type="predicted"/>
<evidence type="ECO:0000313" key="2">
    <source>
        <dbReference type="Proteomes" id="UP001064048"/>
    </source>
</evidence>
<reference evidence="1 2" key="1">
    <citation type="journal article" date="2022" name="Genome Biol. Evol.">
        <title>The Spruce Budworm Genome: Reconstructing the Evolutionary History of Antifreeze Proteins.</title>
        <authorList>
            <person name="Beliveau C."/>
            <person name="Gagne P."/>
            <person name="Picq S."/>
            <person name="Vernygora O."/>
            <person name="Keeling C.I."/>
            <person name="Pinkney K."/>
            <person name="Doucet D."/>
            <person name="Wen F."/>
            <person name="Johnston J.S."/>
            <person name="Maaroufi H."/>
            <person name="Boyle B."/>
            <person name="Laroche J."/>
            <person name="Dewar K."/>
            <person name="Juretic N."/>
            <person name="Blackburn G."/>
            <person name="Nisole A."/>
            <person name="Brunet B."/>
            <person name="Brandao M."/>
            <person name="Lumley L."/>
            <person name="Duan J."/>
            <person name="Quan G."/>
            <person name="Lucarotti C.J."/>
            <person name="Roe A.D."/>
            <person name="Sperling F.A.H."/>
            <person name="Levesque R.C."/>
            <person name="Cusson M."/>
        </authorList>
    </citation>
    <scope>NUCLEOTIDE SEQUENCE [LARGE SCALE GENOMIC DNA]</scope>
    <source>
        <strain evidence="1">Glfc:IPQL:Cfum</strain>
    </source>
</reference>